<organism evidence="1 2">
    <name type="scientific">Pseudomonas mandelii PD30</name>
    <dbReference type="NCBI Taxonomy" id="1419583"/>
    <lineage>
        <taxon>Bacteria</taxon>
        <taxon>Pseudomonadati</taxon>
        <taxon>Pseudomonadota</taxon>
        <taxon>Gammaproteobacteria</taxon>
        <taxon>Pseudomonadales</taxon>
        <taxon>Pseudomonadaceae</taxon>
        <taxon>Pseudomonas</taxon>
    </lineage>
</organism>
<sequence length="385" mass="42921">MTTTHQPAPALKEIFNADRLQHIATEMTAVYPEFNAKAFLKLANDGLAELSIMQRMARVSECLHAVLPLSYEETLEVLRALAPRLNSGFVSISLPHYVATYGAHAFEQSMDALKYFTTFGSSEFAIRHFLRSDIERSLAVMHEWSLDENEHVRRLASEGSRPRLPWSFRLEQIQADPTLAAAILDNLKADDSLYVRKSVANHLNDITKDHPEWVLDLIEGWSLDNKHTAWIAKHALRSLIKQGNQRALAIIGASGKPEVEIIDVKVEPAVIRLGEKITLSFAVKSTVQDSQRLVIDYAIDYVKANGSTSAKVFKLKALTLPGKMTETIARSQQIKELTTRKHYVGKHAVHVLVNGERLASTSFEILSQPVAAAEPARLRSAAKQS</sequence>
<dbReference type="EMBL" id="AZQQ01000061">
    <property type="protein sequence ID" value="KDD70198.1"/>
    <property type="molecule type" value="Genomic_DNA"/>
</dbReference>
<evidence type="ECO:0000313" key="2">
    <source>
        <dbReference type="Proteomes" id="UP000026739"/>
    </source>
</evidence>
<accession>A0A059L7A9</accession>
<dbReference type="eggNOG" id="COG4335">
    <property type="taxonomic scope" value="Bacteria"/>
</dbReference>
<comment type="caution">
    <text evidence="1">The sequence shown here is derived from an EMBL/GenBank/DDBJ whole genome shotgun (WGS) entry which is preliminary data.</text>
</comment>
<name>A0A059L7A9_9PSED</name>
<dbReference type="Pfam" id="PF08713">
    <property type="entry name" value="DNA_alkylation"/>
    <property type="match status" value="1"/>
</dbReference>
<dbReference type="Proteomes" id="UP000026739">
    <property type="component" value="Unassembled WGS sequence"/>
</dbReference>
<dbReference type="RefSeq" id="WP_050482762.1">
    <property type="nucleotide sequence ID" value="NZ_AZQQ01000061.1"/>
</dbReference>
<dbReference type="SUPFAM" id="SSF48371">
    <property type="entry name" value="ARM repeat"/>
    <property type="match status" value="1"/>
</dbReference>
<protein>
    <submittedName>
        <fullName evidence="1">DNA alkylation repair enzyme</fullName>
    </submittedName>
</protein>
<evidence type="ECO:0000313" key="1">
    <source>
        <dbReference type="EMBL" id="KDD70198.1"/>
    </source>
</evidence>
<gene>
    <name evidence="1" type="ORF">V466_02610</name>
</gene>
<dbReference type="InterPro" id="IPR014825">
    <property type="entry name" value="DNA_alkylation"/>
</dbReference>
<dbReference type="InterPro" id="IPR016024">
    <property type="entry name" value="ARM-type_fold"/>
</dbReference>
<reference evidence="1 2" key="1">
    <citation type="submission" date="2013-12" db="EMBL/GenBank/DDBJ databases">
        <authorList>
            <person name="Formusa P.A."/>
            <person name="Habash M."/>
            <person name="Lee H."/>
            <person name="Trevors J.T."/>
        </authorList>
    </citation>
    <scope>NUCLEOTIDE SEQUENCE [LARGE SCALE GENOMIC DNA]</scope>
    <source>
        <strain evidence="1 2">PD30</strain>
    </source>
</reference>
<proteinExistence type="predicted"/>
<dbReference type="Gene3D" id="1.25.40.290">
    <property type="entry name" value="ARM repeat domains"/>
    <property type="match status" value="1"/>
</dbReference>
<dbReference type="AlphaFoldDB" id="A0A059L7A9"/>